<dbReference type="RefSeq" id="WP_181615485.1">
    <property type="nucleotide sequence ID" value="NZ_BAABAM010000008.1"/>
</dbReference>
<name>A0A7W0HV16_9ACTN</name>
<dbReference type="EMBL" id="JACDUR010000009">
    <property type="protein sequence ID" value="MBA2896784.1"/>
    <property type="molecule type" value="Genomic_DNA"/>
</dbReference>
<accession>A0A7W0HV16</accession>
<feature type="region of interest" description="Disordered" evidence="1">
    <location>
        <begin position="1"/>
        <end position="398"/>
    </location>
</feature>
<evidence type="ECO:0000313" key="3">
    <source>
        <dbReference type="Proteomes" id="UP000530928"/>
    </source>
</evidence>
<feature type="compositionally biased region" description="Pro residues" evidence="1">
    <location>
        <begin position="150"/>
        <end position="160"/>
    </location>
</feature>
<sequence length="661" mass="68167">MPLSWPEVPSRASGPRGGRQEPDPAGGQESWAEMTMQQDAVPLSWPEVSRQDPAAWSSGPGAGEQPGGSWTTTPAVDQPAPWTPAADGAAAWASTPGPDAGAPWASAAGVSGLGGSQPAGGAQPTPWASAPADQAAPWASGAASASPTSTPSPSPSPSPSADPGAPWASAPSASGSWPPAEAPKQDPVPAWAEPPRPADNAEAAWANLSTPAPWPRKDAPSTPWPPQNDAQSPWPPQGDIPPSPPWQSDAPQAARLPQNDAPSAPWPPQNDAPWPPQAPNPSTPWTPQHDAAPLHHDPERTVAASSLDQHGVAAPPYHQNPPQGDPLERTITQSGPLGQPQAPAGGPMEQTVTHGHLPTPVPDHGRPGADLGRDPSDPDKPFVTAGQISGSRTPPPERQQELWDAVFAGGEDYHESLDDEPGKPIWIYALSGSVAVGLVAALLWAFLAGPLASETPSAAVAANTPAPSKSTPAAGKGNTTTPRLPTYPGAKSPVLGVVTDTAAGLTVPHLGGKWLLDQRAVVPSTYGYTTRQYVQTGNDATGKPVFAQILTGLLPAKLSAAYTAPDNLEPVIKRVVLDARKRFFPQPNTVRTIARQKLRVGGQLIAYELTSGEFKATIVAAAIPAGGDLPSIVYMAVPGDAETLMPDINRIYNGIKLTAAG</sequence>
<keyword evidence="3" id="KW-1185">Reference proteome</keyword>
<dbReference type="AlphaFoldDB" id="A0A7W0HV16"/>
<dbReference type="Proteomes" id="UP000530928">
    <property type="component" value="Unassembled WGS sequence"/>
</dbReference>
<feature type="compositionally biased region" description="Pro residues" evidence="1">
    <location>
        <begin position="233"/>
        <end position="245"/>
    </location>
</feature>
<feature type="compositionally biased region" description="Basic and acidic residues" evidence="1">
    <location>
        <begin position="363"/>
        <end position="380"/>
    </location>
</feature>
<feature type="compositionally biased region" description="Low complexity" evidence="1">
    <location>
        <begin position="335"/>
        <end position="347"/>
    </location>
</feature>
<evidence type="ECO:0000256" key="1">
    <source>
        <dbReference type="SAM" id="MobiDB-lite"/>
    </source>
</evidence>
<proteinExistence type="predicted"/>
<feature type="compositionally biased region" description="Pro residues" evidence="1">
    <location>
        <begin position="264"/>
        <end position="284"/>
    </location>
</feature>
<feature type="region of interest" description="Disordered" evidence="1">
    <location>
        <begin position="461"/>
        <end position="488"/>
    </location>
</feature>
<feature type="compositionally biased region" description="Low complexity" evidence="1">
    <location>
        <begin position="161"/>
        <end position="179"/>
    </location>
</feature>
<gene>
    <name evidence="2" type="ORF">HNR30_008175</name>
</gene>
<organism evidence="2 3">
    <name type="scientific">Nonomuraea soli</name>
    <dbReference type="NCBI Taxonomy" id="1032476"/>
    <lineage>
        <taxon>Bacteria</taxon>
        <taxon>Bacillati</taxon>
        <taxon>Actinomycetota</taxon>
        <taxon>Actinomycetes</taxon>
        <taxon>Streptosporangiales</taxon>
        <taxon>Streptosporangiaceae</taxon>
        <taxon>Nonomuraea</taxon>
    </lineage>
</organism>
<feature type="compositionally biased region" description="Low complexity" evidence="1">
    <location>
        <begin position="79"/>
        <end position="97"/>
    </location>
</feature>
<feature type="compositionally biased region" description="Polar residues" evidence="1">
    <location>
        <begin position="465"/>
        <end position="483"/>
    </location>
</feature>
<evidence type="ECO:0000313" key="2">
    <source>
        <dbReference type="EMBL" id="MBA2896784.1"/>
    </source>
</evidence>
<protein>
    <submittedName>
        <fullName evidence="2">Uncharacterized protein</fullName>
    </submittedName>
</protein>
<comment type="caution">
    <text evidence="2">The sequence shown here is derived from an EMBL/GenBank/DDBJ whole genome shotgun (WGS) entry which is preliminary data.</text>
</comment>
<feature type="compositionally biased region" description="Low complexity" evidence="1">
    <location>
        <begin position="125"/>
        <end position="149"/>
    </location>
</feature>
<reference evidence="2 3" key="1">
    <citation type="submission" date="2020-07" db="EMBL/GenBank/DDBJ databases">
        <title>Genomic Encyclopedia of Type Strains, Phase IV (KMG-IV): sequencing the most valuable type-strain genomes for metagenomic binning, comparative biology and taxonomic classification.</title>
        <authorList>
            <person name="Goeker M."/>
        </authorList>
    </citation>
    <scope>NUCLEOTIDE SEQUENCE [LARGE SCALE GENOMIC DNA]</scope>
    <source>
        <strain evidence="2 3">DSM 45533</strain>
    </source>
</reference>